<evidence type="ECO:0000313" key="13">
    <source>
        <dbReference type="Proteomes" id="UP000290759"/>
    </source>
</evidence>
<keyword evidence="7 11" id="KW-0547">Nucleotide-binding</keyword>
<dbReference type="OrthoDB" id="9814738at2"/>
<evidence type="ECO:0000256" key="11">
    <source>
        <dbReference type="HAMAP-Rule" id="MF_01020"/>
    </source>
</evidence>
<keyword evidence="5 11" id="KW-0963">Cytoplasm</keyword>
<reference evidence="12 13" key="2">
    <citation type="submission" date="2019-02" db="EMBL/GenBank/DDBJ databases">
        <title>'Lichenibacterium ramalinii' gen. nov. sp. nov., 'Lichenibacterium minor' gen. nov. sp. nov.</title>
        <authorList>
            <person name="Pankratov T."/>
        </authorList>
    </citation>
    <scope>NUCLEOTIDE SEQUENCE [LARGE SCALE GENOMIC DNA]</scope>
    <source>
        <strain evidence="12 13">RmlP026</strain>
    </source>
</reference>
<evidence type="ECO:0000256" key="1">
    <source>
        <dbReference type="ARBA" id="ARBA00001460"/>
    </source>
</evidence>
<evidence type="ECO:0000313" key="12">
    <source>
        <dbReference type="EMBL" id="RYC32844.1"/>
    </source>
</evidence>
<evidence type="ECO:0000256" key="6">
    <source>
        <dbReference type="ARBA" id="ARBA00022605"/>
    </source>
</evidence>
<dbReference type="PANTHER" id="PTHR42945">
    <property type="entry name" value="HISTIDINE BIOSYNTHESIS BIFUNCTIONAL PROTEIN"/>
    <property type="match status" value="1"/>
</dbReference>
<dbReference type="HAMAP" id="MF_01020">
    <property type="entry name" value="HisE"/>
    <property type="match status" value="1"/>
</dbReference>
<proteinExistence type="inferred from homology"/>
<name>A0A4V1RUZ2_9HYPH</name>
<keyword evidence="8 11" id="KW-0378">Hydrolase</keyword>
<comment type="catalytic activity">
    <reaction evidence="1 11">
        <text>1-(5-phospho-beta-D-ribosyl)-ATP + H2O = 1-(5-phospho-beta-D-ribosyl)-5'-AMP + diphosphate + H(+)</text>
        <dbReference type="Rhea" id="RHEA:22828"/>
        <dbReference type="ChEBI" id="CHEBI:15377"/>
        <dbReference type="ChEBI" id="CHEBI:15378"/>
        <dbReference type="ChEBI" id="CHEBI:33019"/>
        <dbReference type="ChEBI" id="CHEBI:59457"/>
        <dbReference type="ChEBI" id="CHEBI:73183"/>
        <dbReference type="EC" id="3.6.1.31"/>
    </reaction>
</comment>
<dbReference type="AlphaFoldDB" id="A0A4V1RUZ2"/>
<organism evidence="12 13">
    <name type="scientific">Lichenibacterium minor</name>
    <dbReference type="NCBI Taxonomy" id="2316528"/>
    <lineage>
        <taxon>Bacteria</taxon>
        <taxon>Pseudomonadati</taxon>
        <taxon>Pseudomonadota</taxon>
        <taxon>Alphaproteobacteria</taxon>
        <taxon>Hyphomicrobiales</taxon>
        <taxon>Lichenihabitantaceae</taxon>
        <taxon>Lichenibacterium</taxon>
    </lineage>
</organism>
<keyword evidence="6 11" id="KW-0028">Amino-acid biosynthesis</keyword>
<gene>
    <name evidence="11" type="primary">hisE</name>
    <name evidence="12" type="ORF">D3273_07120</name>
</gene>
<evidence type="ECO:0000256" key="3">
    <source>
        <dbReference type="ARBA" id="ARBA00005204"/>
    </source>
</evidence>
<dbReference type="GO" id="GO:0004636">
    <property type="term" value="F:phosphoribosyl-ATP diphosphatase activity"/>
    <property type="evidence" value="ECO:0007669"/>
    <property type="project" value="UniProtKB-UniRule"/>
</dbReference>
<dbReference type="CDD" id="cd11534">
    <property type="entry name" value="NTP-PPase_HisIE_like"/>
    <property type="match status" value="1"/>
</dbReference>
<comment type="subcellular location">
    <subcellularLocation>
        <location evidence="2 11">Cytoplasm</location>
    </subcellularLocation>
</comment>
<evidence type="ECO:0000256" key="5">
    <source>
        <dbReference type="ARBA" id="ARBA00022490"/>
    </source>
</evidence>
<dbReference type="Gene3D" id="1.10.287.1080">
    <property type="entry name" value="MazG-like"/>
    <property type="match status" value="1"/>
</dbReference>
<protein>
    <recommendedName>
        <fullName evidence="11">Phosphoribosyl-ATP pyrophosphatase</fullName>
        <shortName evidence="11">PRA-PH</shortName>
        <ecNumber evidence="11">3.6.1.31</ecNumber>
    </recommendedName>
</protein>
<dbReference type="Proteomes" id="UP000290759">
    <property type="component" value="Unassembled WGS sequence"/>
</dbReference>
<keyword evidence="9 11" id="KW-0067">ATP-binding</keyword>
<accession>A0A4V1RUZ2</accession>
<dbReference type="NCBIfam" id="TIGR03188">
    <property type="entry name" value="histidine_hisI"/>
    <property type="match status" value="1"/>
</dbReference>
<dbReference type="PANTHER" id="PTHR42945:SF9">
    <property type="entry name" value="HISTIDINE BIOSYNTHESIS BIFUNCTIONAL PROTEIN HISIE"/>
    <property type="match status" value="1"/>
</dbReference>
<keyword evidence="13" id="KW-1185">Reference proteome</keyword>
<evidence type="ECO:0000256" key="10">
    <source>
        <dbReference type="ARBA" id="ARBA00023102"/>
    </source>
</evidence>
<dbReference type="GO" id="GO:0005524">
    <property type="term" value="F:ATP binding"/>
    <property type="evidence" value="ECO:0007669"/>
    <property type="project" value="UniProtKB-KW"/>
</dbReference>
<keyword evidence="10 11" id="KW-0368">Histidine biosynthesis</keyword>
<evidence type="ECO:0000256" key="7">
    <source>
        <dbReference type="ARBA" id="ARBA00022741"/>
    </source>
</evidence>
<dbReference type="Pfam" id="PF01503">
    <property type="entry name" value="PRA-PH"/>
    <property type="match status" value="1"/>
</dbReference>
<comment type="caution">
    <text evidence="12">The sequence shown here is derived from an EMBL/GenBank/DDBJ whole genome shotgun (WGS) entry which is preliminary data.</text>
</comment>
<evidence type="ECO:0000256" key="2">
    <source>
        <dbReference type="ARBA" id="ARBA00004496"/>
    </source>
</evidence>
<dbReference type="GO" id="GO:0000105">
    <property type="term" value="P:L-histidine biosynthetic process"/>
    <property type="evidence" value="ECO:0007669"/>
    <property type="project" value="UniProtKB-UniRule"/>
</dbReference>
<reference evidence="12 13" key="1">
    <citation type="submission" date="2018-12" db="EMBL/GenBank/DDBJ databases">
        <authorList>
            <person name="Grouzdev D.S."/>
            <person name="Krutkina M.S."/>
        </authorList>
    </citation>
    <scope>NUCLEOTIDE SEQUENCE [LARGE SCALE GENOMIC DNA]</scope>
    <source>
        <strain evidence="12 13">RmlP026</strain>
    </source>
</reference>
<dbReference type="EMBL" id="QYBB01000005">
    <property type="protein sequence ID" value="RYC32844.1"/>
    <property type="molecule type" value="Genomic_DNA"/>
</dbReference>
<dbReference type="UniPathway" id="UPA00031">
    <property type="reaction ID" value="UER00007"/>
</dbReference>
<dbReference type="GO" id="GO:0005737">
    <property type="term" value="C:cytoplasm"/>
    <property type="evidence" value="ECO:0007669"/>
    <property type="project" value="UniProtKB-SubCell"/>
</dbReference>
<comment type="pathway">
    <text evidence="3 11">Amino-acid biosynthesis; L-histidine biosynthesis; L-histidine from 5-phospho-alpha-D-ribose 1-diphosphate: step 2/9.</text>
</comment>
<comment type="similarity">
    <text evidence="4 11">Belongs to the PRA-PH family.</text>
</comment>
<dbReference type="EC" id="3.6.1.31" evidence="11"/>
<dbReference type="InterPro" id="IPR021130">
    <property type="entry name" value="PRib-ATP_PPHydrolase-like"/>
</dbReference>
<dbReference type="RefSeq" id="WP_129224920.1">
    <property type="nucleotide sequence ID" value="NZ_QYBB01000005.1"/>
</dbReference>
<dbReference type="SUPFAM" id="SSF101386">
    <property type="entry name" value="all-alpha NTP pyrophosphatases"/>
    <property type="match status" value="1"/>
</dbReference>
<sequence length="119" mass="12839">MIPASPLPGGGDRLFTLGELERLIAERRHAVADKSYTRSLLDAGVPRIAKKFGEEAVEAVIAAVMKDKPALLSEAADVIYHLLVLLQASDLSLDQVVAELGRRTRQSGHEEKASRPPAT</sequence>
<evidence type="ECO:0000256" key="4">
    <source>
        <dbReference type="ARBA" id="ARBA00009392"/>
    </source>
</evidence>
<evidence type="ECO:0000256" key="8">
    <source>
        <dbReference type="ARBA" id="ARBA00022801"/>
    </source>
</evidence>
<dbReference type="InterPro" id="IPR008179">
    <property type="entry name" value="HisE"/>
</dbReference>
<evidence type="ECO:0000256" key="9">
    <source>
        <dbReference type="ARBA" id="ARBA00022840"/>
    </source>
</evidence>
<dbReference type="NCBIfam" id="NF001613">
    <property type="entry name" value="PRK00400.1-5"/>
    <property type="match status" value="1"/>
</dbReference>